<proteinExistence type="predicted"/>
<accession>A0AAN5VM43</accession>
<reference evidence="1" key="2">
    <citation type="submission" date="2021-06" db="EMBL/GenBank/DDBJ databases">
        <authorList>
            <consortium name="NCBI Pathogen Detection Project"/>
        </authorList>
    </citation>
    <scope>NUCLEOTIDE SEQUENCE</scope>
    <source>
        <strain evidence="1">HN1000</strain>
    </source>
</reference>
<dbReference type="Proteomes" id="UP000878956">
    <property type="component" value="Unassembled WGS sequence"/>
</dbReference>
<dbReference type="EMBL" id="DAEPXK010000019">
    <property type="protein sequence ID" value="HBH1542556.1"/>
    <property type="molecule type" value="Genomic_DNA"/>
</dbReference>
<evidence type="ECO:0000313" key="1">
    <source>
        <dbReference type="EMBL" id="HBH1542556.1"/>
    </source>
</evidence>
<gene>
    <name evidence="1" type="ORF">KRM00_002040</name>
</gene>
<comment type="caution">
    <text evidence="1">The sequence shown here is derived from an EMBL/GenBank/DDBJ whole genome shotgun (WGS) entry which is preliminary data.</text>
</comment>
<name>A0AAN5VM43_CLODI</name>
<reference evidence="1" key="1">
    <citation type="journal article" date="2018" name="Genome Biol.">
        <title>SKESA: strategic k-mer extension for scrupulous assemblies.</title>
        <authorList>
            <person name="Souvorov A."/>
            <person name="Agarwala R."/>
            <person name="Lipman D.J."/>
        </authorList>
    </citation>
    <scope>NUCLEOTIDE SEQUENCE</scope>
    <source>
        <strain evidence="1">HN1000</strain>
    </source>
</reference>
<protein>
    <submittedName>
        <fullName evidence="1">Uncharacterized protein</fullName>
    </submittedName>
</protein>
<sequence length="126" mass="15065">MEESKFEKAKKINIENYEHDFLYDVKTGRYFEEIDVLKEYYENEEMELPDYVYGCIPIKFNLDMYGIVKDELEDNHYEDAINHVNKDSLKSLQEMVDKWTESQGIVSYVQDDDTIILLNNKKNEVS</sequence>
<dbReference type="RefSeq" id="WP_009899387.1">
    <property type="nucleotide sequence ID" value="NZ_FUQT01000003.1"/>
</dbReference>
<organism evidence="1 2">
    <name type="scientific">Clostridioides difficile</name>
    <name type="common">Peptoclostridium difficile</name>
    <dbReference type="NCBI Taxonomy" id="1496"/>
    <lineage>
        <taxon>Bacteria</taxon>
        <taxon>Bacillati</taxon>
        <taxon>Bacillota</taxon>
        <taxon>Clostridia</taxon>
        <taxon>Peptostreptococcales</taxon>
        <taxon>Peptostreptococcaceae</taxon>
        <taxon>Clostridioides</taxon>
    </lineage>
</organism>
<dbReference type="AlphaFoldDB" id="A0AAN5VM43"/>
<evidence type="ECO:0000313" key="2">
    <source>
        <dbReference type="Proteomes" id="UP000878956"/>
    </source>
</evidence>